<proteinExistence type="predicted"/>
<dbReference type="Proteomes" id="UP000673375">
    <property type="component" value="Unassembled WGS sequence"/>
</dbReference>
<dbReference type="PANTHER" id="PTHR43328:SF1">
    <property type="entry name" value="N-ACETYLTRANSFERASE DOMAIN-CONTAINING PROTEIN"/>
    <property type="match status" value="1"/>
</dbReference>
<dbReference type="Pfam" id="PF00583">
    <property type="entry name" value="Acetyltransf_1"/>
    <property type="match status" value="1"/>
</dbReference>
<name>A0ABS4CIH3_9ENTE</name>
<sequence length="291" mass="33335">MLRLVQQADGLELYEYYNNYLVGTTPYDHQVSKISWDRSFFEDTDYDGDKKYKELETYCSLAADGTINGFIQWGLSSYGYDEDGEKNVERSTGIIRQFHFLKNQKAVGKELLETAMVSFQEKGVKMSYAFFHALGMTCTGNHGKLHESMTEVADLLLENGFSVEHTNVYYVKNLKSLVEHEECSLAIKQAKKTENHTLMLTFYEEGQAVGQANIAFLPENPIAYLRWIFMLDDHQNKGFGTQALQLIFAFLSQEGIIELHTDTADTNKRAQHVYEKNGFEHSGITRSYMVI</sequence>
<protein>
    <submittedName>
        <fullName evidence="2">GNAT family N-acetyltransferase</fullName>
    </submittedName>
</protein>
<comment type="caution">
    <text evidence="2">The sequence shown here is derived from an EMBL/GenBank/DDBJ whole genome shotgun (WGS) entry which is preliminary data.</text>
</comment>
<gene>
    <name evidence="2" type="ORF">I6N96_08095</name>
</gene>
<reference evidence="2 3" key="1">
    <citation type="submission" date="2020-12" db="EMBL/GenBank/DDBJ databases">
        <title>Vagococcus allomyrinae sp. nov. and Enterococcus lavae sp. nov., isolated from the larvae of Allomyrina dichotoma.</title>
        <authorList>
            <person name="Lee S.D."/>
        </authorList>
    </citation>
    <scope>NUCLEOTIDE SEQUENCE [LARGE SCALE GENOMIC DNA]</scope>
    <source>
        <strain evidence="2 3">BWM-S5</strain>
    </source>
</reference>
<keyword evidence="3" id="KW-1185">Reference proteome</keyword>
<dbReference type="InterPro" id="IPR000182">
    <property type="entry name" value="GNAT_dom"/>
</dbReference>
<organism evidence="2 3">
    <name type="scientific">Enterococcus larvae</name>
    <dbReference type="NCBI Taxonomy" id="2794352"/>
    <lineage>
        <taxon>Bacteria</taxon>
        <taxon>Bacillati</taxon>
        <taxon>Bacillota</taxon>
        <taxon>Bacilli</taxon>
        <taxon>Lactobacillales</taxon>
        <taxon>Enterococcaceae</taxon>
        <taxon>Enterococcus</taxon>
    </lineage>
</organism>
<dbReference type="PANTHER" id="PTHR43328">
    <property type="entry name" value="ACETYLTRANSFERASE-RELATED"/>
    <property type="match status" value="1"/>
</dbReference>
<dbReference type="PROSITE" id="PS51186">
    <property type="entry name" value="GNAT"/>
    <property type="match status" value="1"/>
</dbReference>
<feature type="domain" description="N-acetyltransferase" evidence="1">
    <location>
        <begin position="158"/>
        <end position="291"/>
    </location>
</feature>
<dbReference type="EMBL" id="JAEDXU010000003">
    <property type="protein sequence ID" value="MBP1046243.1"/>
    <property type="molecule type" value="Genomic_DNA"/>
</dbReference>
<dbReference type="RefSeq" id="WP_209557058.1">
    <property type="nucleotide sequence ID" value="NZ_JAEDXU010000003.1"/>
</dbReference>
<evidence type="ECO:0000259" key="1">
    <source>
        <dbReference type="PROSITE" id="PS51186"/>
    </source>
</evidence>
<dbReference type="SUPFAM" id="SSF55729">
    <property type="entry name" value="Acyl-CoA N-acyltransferases (Nat)"/>
    <property type="match status" value="1"/>
</dbReference>
<dbReference type="CDD" id="cd04301">
    <property type="entry name" value="NAT_SF"/>
    <property type="match status" value="1"/>
</dbReference>
<evidence type="ECO:0000313" key="2">
    <source>
        <dbReference type="EMBL" id="MBP1046243.1"/>
    </source>
</evidence>
<dbReference type="InterPro" id="IPR016181">
    <property type="entry name" value="Acyl_CoA_acyltransferase"/>
</dbReference>
<dbReference type="Gene3D" id="3.40.630.30">
    <property type="match status" value="1"/>
</dbReference>
<accession>A0ABS4CIH3</accession>
<evidence type="ECO:0000313" key="3">
    <source>
        <dbReference type="Proteomes" id="UP000673375"/>
    </source>
</evidence>